<accession>A0A6A6ZRE8</accession>
<dbReference type="SUPFAM" id="SSF52540">
    <property type="entry name" value="P-loop containing nucleoside triphosphate hydrolases"/>
    <property type="match status" value="2"/>
</dbReference>
<evidence type="ECO:0000256" key="7">
    <source>
        <dbReference type="ARBA" id="ARBA00022840"/>
    </source>
</evidence>
<feature type="transmembrane region" description="Helical" evidence="12">
    <location>
        <begin position="71"/>
        <end position="93"/>
    </location>
</feature>
<dbReference type="SMART" id="SM00382">
    <property type="entry name" value="AAA"/>
    <property type="match status" value="2"/>
</dbReference>
<dbReference type="FunFam" id="3.40.50.300:FF:000838">
    <property type="entry name" value="ABC multidrug transporter (Eurofung)"/>
    <property type="match status" value="1"/>
</dbReference>
<evidence type="ECO:0000256" key="11">
    <source>
        <dbReference type="SAM" id="MobiDB-lite"/>
    </source>
</evidence>
<feature type="transmembrane region" description="Helical" evidence="12">
    <location>
        <begin position="538"/>
        <end position="563"/>
    </location>
</feature>
<feature type="domain" description="ABC transporter" evidence="13">
    <location>
        <begin position="1231"/>
        <end position="1471"/>
    </location>
</feature>
<evidence type="ECO:0000256" key="3">
    <source>
        <dbReference type="ARBA" id="ARBA00022448"/>
    </source>
</evidence>
<evidence type="ECO:0000256" key="1">
    <source>
        <dbReference type="ARBA" id="ARBA00004651"/>
    </source>
</evidence>
<comment type="similarity">
    <text evidence="2">Belongs to the ABC transporter superfamily. ABCC family. Conjugate transporter (TC 3.A.1.208) subfamily.</text>
</comment>
<feature type="domain" description="ABC transporter" evidence="13">
    <location>
        <begin position="625"/>
        <end position="854"/>
    </location>
</feature>
<feature type="domain" description="ABC transmembrane type-1" evidence="14">
    <location>
        <begin position="280"/>
        <end position="558"/>
    </location>
</feature>
<dbReference type="GO" id="GO:0016887">
    <property type="term" value="F:ATP hydrolysis activity"/>
    <property type="evidence" value="ECO:0007669"/>
    <property type="project" value="InterPro"/>
</dbReference>
<dbReference type="GO" id="GO:0005524">
    <property type="term" value="F:ATP binding"/>
    <property type="evidence" value="ECO:0007669"/>
    <property type="project" value="UniProtKB-KW"/>
</dbReference>
<dbReference type="Gene3D" id="1.20.1560.10">
    <property type="entry name" value="ABC transporter type 1, transmembrane domain"/>
    <property type="match status" value="2"/>
</dbReference>
<dbReference type="PROSITE" id="PS50929">
    <property type="entry name" value="ABC_TM1F"/>
    <property type="match status" value="2"/>
</dbReference>
<keyword evidence="10" id="KW-0325">Glycoprotein</keyword>
<dbReference type="PANTHER" id="PTHR24223">
    <property type="entry name" value="ATP-BINDING CASSETTE SUB-FAMILY C"/>
    <property type="match status" value="1"/>
</dbReference>
<feature type="transmembrane region" description="Helical" evidence="12">
    <location>
        <begin position="491"/>
        <end position="518"/>
    </location>
</feature>
<dbReference type="InterPro" id="IPR056227">
    <property type="entry name" value="TMD0_ABC"/>
</dbReference>
<feature type="transmembrane region" description="Helical" evidence="12">
    <location>
        <begin position="105"/>
        <end position="123"/>
    </location>
</feature>
<dbReference type="PROSITE" id="PS50893">
    <property type="entry name" value="ABC_TRANSPORTER_2"/>
    <property type="match status" value="2"/>
</dbReference>
<evidence type="ECO:0000256" key="9">
    <source>
        <dbReference type="ARBA" id="ARBA00023136"/>
    </source>
</evidence>
<evidence type="ECO:0000313" key="15">
    <source>
        <dbReference type="EMBL" id="KAF2822845.1"/>
    </source>
</evidence>
<dbReference type="InterPro" id="IPR011527">
    <property type="entry name" value="ABC1_TM_dom"/>
</dbReference>
<proteinExistence type="inferred from homology"/>
<name>A0A6A6ZRE8_9PLEO</name>
<dbReference type="FunFam" id="1.20.1560.10:FF:000066">
    <property type="entry name" value="ABC multidrug transporter (Eurofung)"/>
    <property type="match status" value="1"/>
</dbReference>
<organism evidence="15 16">
    <name type="scientific">Ophiobolus disseminans</name>
    <dbReference type="NCBI Taxonomy" id="1469910"/>
    <lineage>
        <taxon>Eukaryota</taxon>
        <taxon>Fungi</taxon>
        <taxon>Dikarya</taxon>
        <taxon>Ascomycota</taxon>
        <taxon>Pezizomycotina</taxon>
        <taxon>Dothideomycetes</taxon>
        <taxon>Pleosporomycetidae</taxon>
        <taxon>Pleosporales</taxon>
        <taxon>Pleosporineae</taxon>
        <taxon>Phaeosphaeriaceae</taxon>
        <taxon>Ophiobolus</taxon>
    </lineage>
</organism>
<feature type="transmembrane region" description="Helical" evidence="12">
    <location>
        <begin position="1136"/>
        <end position="1159"/>
    </location>
</feature>
<dbReference type="InterPro" id="IPR003439">
    <property type="entry name" value="ABC_transporter-like_ATP-bd"/>
</dbReference>
<feature type="transmembrane region" description="Helical" evidence="12">
    <location>
        <begin position="1165"/>
        <end position="1186"/>
    </location>
</feature>
<dbReference type="InterPro" id="IPR036640">
    <property type="entry name" value="ABC1_TM_sf"/>
</dbReference>
<feature type="transmembrane region" description="Helical" evidence="12">
    <location>
        <begin position="38"/>
        <end position="59"/>
    </location>
</feature>
<feature type="transmembrane region" description="Helical" evidence="12">
    <location>
        <begin position="311"/>
        <end position="329"/>
    </location>
</feature>
<dbReference type="InterPro" id="IPR027417">
    <property type="entry name" value="P-loop_NTPase"/>
</dbReference>
<keyword evidence="16" id="KW-1185">Reference proteome</keyword>
<feature type="transmembrane region" description="Helical" evidence="12">
    <location>
        <begin position="903"/>
        <end position="929"/>
    </location>
</feature>
<dbReference type="FunFam" id="1.20.1560.10:FF:000055">
    <property type="entry name" value="ABC multidrug transporter (Eurofung)"/>
    <property type="match status" value="1"/>
</dbReference>
<dbReference type="PROSITE" id="PS00211">
    <property type="entry name" value="ABC_TRANSPORTER_1"/>
    <property type="match status" value="2"/>
</dbReference>
<keyword evidence="4" id="KW-1003">Cell membrane</keyword>
<feature type="transmembrane region" description="Helical" evidence="12">
    <location>
        <begin position="1052"/>
        <end position="1072"/>
    </location>
</feature>
<dbReference type="GO" id="GO:0005886">
    <property type="term" value="C:plasma membrane"/>
    <property type="evidence" value="ECO:0007669"/>
    <property type="project" value="UniProtKB-SubCell"/>
</dbReference>
<evidence type="ECO:0008006" key="17">
    <source>
        <dbReference type="Google" id="ProtNLM"/>
    </source>
</evidence>
<comment type="subcellular location">
    <subcellularLocation>
        <location evidence="1">Cell membrane</location>
        <topology evidence="1">Multi-pass membrane protein</topology>
    </subcellularLocation>
</comment>
<dbReference type="Pfam" id="PF00664">
    <property type="entry name" value="ABC_membrane"/>
    <property type="match status" value="1"/>
</dbReference>
<dbReference type="CDD" id="cd18579">
    <property type="entry name" value="ABC_6TM_ABCC_D1"/>
    <property type="match status" value="1"/>
</dbReference>
<evidence type="ECO:0000259" key="14">
    <source>
        <dbReference type="PROSITE" id="PS50929"/>
    </source>
</evidence>
<dbReference type="InterPro" id="IPR003593">
    <property type="entry name" value="AAA+_ATPase"/>
</dbReference>
<dbReference type="Pfam" id="PF00005">
    <property type="entry name" value="ABC_tran"/>
    <property type="match status" value="2"/>
</dbReference>
<dbReference type="InterPro" id="IPR050173">
    <property type="entry name" value="ABC_transporter_C-like"/>
</dbReference>
<dbReference type="SUPFAM" id="SSF90123">
    <property type="entry name" value="ABC transporter transmembrane region"/>
    <property type="match status" value="2"/>
</dbReference>
<feature type="region of interest" description="Disordered" evidence="11">
    <location>
        <begin position="1476"/>
        <end position="1496"/>
    </location>
</feature>
<keyword evidence="6" id="KW-0547">Nucleotide-binding</keyword>
<gene>
    <name evidence="15" type="ORF">CC86DRAFT_356594</name>
</gene>
<evidence type="ECO:0000256" key="12">
    <source>
        <dbReference type="SAM" id="Phobius"/>
    </source>
</evidence>
<dbReference type="Proteomes" id="UP000799424">
    <property type="component" value="Unassembled WGS sequence"/>
</dbReference>
<dbReference type="InterPro" id="IPR017871">
    <property type="entry name" value="ABC_transporter-like_CS"/>
</dbReference>
<keyword evidence="3" id="KW-0813">Transport</keyword>
<protein>
    <recommendedName>
        <fullName evidence="17">Canalicular multispecific organic anion transporter 1</fullName>
    </recommendedName>
</protein>
<dbReference type="PANTHER" id="PTHR24223:SF269">
    <property type="entry name" value="ABC MULTIDRUG TRANSPORTER (EUROFUNG)-RELATED"/>
    <property type="match status" value="1"/>
</dbReference>
<dbReference type="Gene3D" id="3.40.50.300">
    <property type="entry name" value="P-loop containing nucleotide triphosphate hydrolases"/>
    <property type="match status" value="2"/>
</dbReference>
<keyword evidence="5 12" id="KW-0812">Transmembrane</keyword>
<evidence type="ECO:0000256" key="6">
    <source>
        <dbReference type="ARBA" id="ARBA00022741"/>
    </source>
</evidence>
<keyword evidence="8 12" id="KW-1133">Transmembrane helix</keyword>
<feature type="domain" description="ABC transmembrane type-1" evidence="14">
    <location>
        <begin position="914"/>
        <end position="1194"/>
    </location>
</feature>
<dbReference type="CDD" id="cd03244">
    <property type="entry name" value="ABCC_MRP_domain2"/>
    <property type="match status" value="1"/>
</dbReference>
<dbReference type="Pfam" id="PF24357">
    <property type="entry name" value="TMD0_ABC"/>
    <property type="match status" value="1"/>
</dbReference>
<dbReference type="EMBL" id="MU006233">
    <property type="protein sequence ID" value="KAF2822845.1"/>
    <property type="molecule type" value="Genomic_DNA"/>
</dbReference>
<dbReference type="GO" id="GO:0140359">
    <property type="term" value="F:ABC-type transporter activity"/>
    <property type="evidence" value="ECO:0007669"/>
    <property type="project" value="InterPro"/>
</dbReference>
<keyword evidence="7" id="KW-0067">ATP-binding</keyword>
<dbReference type="CDD" id="cd03250">
    <property type="entry name" value="ABCC_MRP_domain1"/>
    <property type="match status" value="1"/>
</dbReference>
<keyword evidence="9 12" id="KW-0472">Membrane</keyword>
<evidence type="ECO:0000256" key="5">
    <source>
        <dbReference type="ARBA" id="ARBA00022692"/>
    </source>
</evidence>
<evidence type="ECO:0000256" key="8">
    <source>
        <dbReference type="ARBA" id="ARBA00022989"/>
    </source>
</evidence>
<sequence length="1496" mass="165851">MASNSVSNCTLVDNAFGPWAGPDCRGSFDFTLLFEESFLSILPLALILGVAPFRILYLWRKQTKVRRSKLLFLKLIAWTILFIFDVVHLTLWIRHPGSQNRAATPSAALSLVGVVVLTALSIFEHMRTIRPPLLLNVYLLLTVIFDIARSRSYSLTPDLNTISAVFNTRVGVKLILVILEARSKRRLLLPECSNCPTEATSGPYKRALFWWLNALFKKGYSESLTVDDLFHLDKHLQSGYLHHLLGSSWDRLTRTGPHSLFVATLRRLKWPVLAVVPPRLCLIGFNFCQPFLINRAVIFSQESVTTRSTNIGYGLIGAYVLVFVGIAISTGQYQHKTFRAITMMRGGLISMLYGKATEVALTDVDTASSLTMMSADVERIVTGMETGHEVWSNTLEIGLAMYLLQRELGVACAIPIGVAIVSFLGSLGATSLVMQRQALWLEAIERRIAATAAMLDSMKGVKMCGLTDVLRDDLQRLRIDELNISKKFRKLLIWTMLISYVSPIVSPILAFAVFSILAARSDGASTLDTAKVFTSLSLFTLLAEPLSSLIMALSALMGGVGSFKRIQEFISMEARAERRKFPSIHGSIASSMNIDSGSDKNSEMSQKSRFSVELSEMNSLGSQAVVIENGLFGWDKDKSSGTLHGINLIVPRGKITMVVGPVGCGKSTLLKAVLGELPVMGGTLQLSSLRIALCDQTAWHVNGTVQQSICGSSAYDLRWYSSVVRSCALDEDLRQLPQGDQTQIGSKGIALSGGQSQRIALARAIYAQKDIVILDDCLSGLDGQTENKIWHGLFGRDGLLKRCRTTVLIASSSTKRLPYCDHIVALDQDGKIAEQGTFEKLNSNGGYVSSFDLAEPDFDFTPEKHEYESPPRYSERQTNNQVTEEEIQAEANRRTGDIAIYRYYVGSVGWVPTIIFIVSCSIFIFGISFPSIWVKLWAEYNEEHPNKRLGFYLGIYSMLGAVSFAFLGVSCWQLIITMVPRSGVSFHKRLLDTVLGSPMSFFSTTDTGVTLNRFSQDLMLIDMELPITALNTFATFMLCIAQMALIAVAAPYAAISFPIVGISVYFIQKFYLRTSRQLRFLDLEAKSPLYTQFNEILEGLATIRAFGWQSFVEEKAKDLLDRSQRPFYLLFAVQRWLTLVLDFVVAAVATILIVLVVALRGKLSAGYVGVALLNVVLFSQSIKLLITFWTQLETHIGSVARIKNFTTDPAAEDKDTEDHIPPSNWPSHGKIDFNDITAFHRPGEPVIQDFSLSIKPGEKVAIVGRTGSGKSSLVLSLFRMIELSHGTISVDALPIHRLPRQTIRSRLIGLPQDAYLLPGSVRLNADPREESNDKAIIQALKDVNLWEDVIVAKGDAEKYAHPLDVLVEELHLSHGQRQLFCIARALLRRERSSVLVLDEATSNLDAQSDSLVQRLLRQKFAAHTIIAVAHKLDTILDFDKVVVMKQGALVEYGEPHKLLEQQGSWFKSLYDDVSRSGSGGEGEMAEDEDEIRMIGQ</sequence>
<evidence type="ECO:0000313" key="16">
    <source>
        <dbReference type="Proteomes" id="UP000799424"/>
    </source>
</evidence>
<evidence type="ECO:0000256" key="2">
    <source>
        <dbReference type="ARBA" id="ARBA00009726"/>
    </source>
</evidence>
<dbReference type="InterPro" id="IPR044726">
    <property type="entry name" value="ABCC_6TM_D2"/>
</dbReference>
<feature type="transmembrane region" description="Helical" evidence="12">
    <location>
        <begin position="949"/>
        <end position="979"/>
    </location>
</feature>
<dbReference type="InterPro" id="IPR044746">
    <property type="entry name" value="ABCC_6TM_D1"/>
</dbReference>
<dbReference type="FunFam" id="3.40.50.300:FF:001854">
    <property type="entry name" value="ABC multidrug transporter (Eurofung)"/>
    <property type="match status" value="1"/>
</dbReference>
<dbReference type="OrthoDB" id="6500128at2759"/>
<dbReference type="CDD" id="cd18580">
    <property type="entry name" value="ABC_6TM_ABCC_D2"/>
    <property type="match status" value="1"/>
</dbReference>
<reference evidence="15" key="1">
    <citation type="journal article" date="2020" name="Stud. Mycol.">
        <title>101 Dothideomycetes genomes: a test case for predicting lifestyles and emergence of pathogens.</title>
        <authorList>
            <person name="Haridas S."/>
            <person name="Albert R."/>
            <person name="Binder M."/>
            <person name="Bloem J."/>
            <person name="Labutti K."/>
            <person name="Salamov A."/>
            <person name="Andreopoulos B."/>
            <person name="Baker S."/>
            <person name="Barry K."/>
            <person name="Bills G."/>
            <person name="Bluhm B."/>
            <person name="Cannon C."/>
            <person name="Castanera R."/>
            <person name="Culley D."/>
            <person name="Daum C."/>
            <person name="Ezra D."/>
            <person name="Gonzalez J."/>
            <person name="Henrissat B."/>
            <person name="Kuo A."/>
            <person name="Liang C."/>
            <person name="Lipzen A."/>
            <person name="Lutzoni F."/>
            <person name="Magnuson J."/>
            <person name="Mondo S."/>
            <person name="Nolan M."/>
            <person name="Ohm R."/>
            <person name="Pangilinan J."/>
            <person name="Park H.-J."/>
            <person name="Ramirez L."/>
            <person name="Alfaro M."/>
            <person name="Sun H."/>
            <person name="Tritt A."/>
            <person name="Yoshinaga Y."/>
            <person name="Zwiers L.-H."/>
            <person name="Turgeon B."/>
            <person name="Goodwin S."/>
            <person name="Spatafora J."/>
            <person name="Crous P."/>
            <person name="Grigoriev I."/>
        </authorList>
    </citation>
    <scope>NUCLEOTIDE SEQUENCE</scope>
    <source>
        <strain evidence="15">CBS 113818</strain>
    </source>
</reference>
<evidence type="ECO:0000256" key="4">
    <source>
        <dbReference type="ARBA" id="ARBA00022475"/>
    </source>
</evidence>
<evidence type="ECO:0000256" key="10">
    <source>
        <dbReference type="ARBA" id="ARBA00023180"/>
    </source>
</evidence>
<evidence type="ECO:0000259" key="13">
    <source>
        <dbReference type="PROSITE" id="PS50893"/>
    </source>
</evidence>
<feature type="transmembrane region" description="Helical" evidence="12">
    <location>
        <begin position="408"/>
        <end position="429"/>
    </location>
</feature>